<keyword evidence="3" id="KW-0597">Phosphoprotein</keyword>
<dbReference type="InterPro" id="IPR001789">
    <property type="entry name" value="Sig_transdc_resp-reg_receiver"/>
</dbReference>
<dbReference type="FunFam" id="3.30.70.270:FF:000001">
    <property type="entry name" value="Diguanylate cyclase domain protein"/>
    <property type="match status" value="1"/>
</dbReference>
<sequence>MEKDTILVVDDSDIICSIVKGILETPSLHIYIVHSGEEGIIAAKKLHPTLILLDIIMNGIDGYETCQILKSSDETKDIPVIFITGNNDSDSVLKGFEVGAADYVSKPFIPEELKARVKVHMQNIKIQRELQFLMKELKEMAVTDYLTKLYNRRYFADQLQVYVTQYMLPIFLLLFDIDNFKKINDSYGHNAGDMVLVTVSNIFKLLLREEDILSRWGGEEFMICLPNISEEETIDLANKLRKEVSKYTFNCDNNTFQCTITGGIIKYDRSISAEKNYSNVDQALYLGKSSGKNRCIYNDPILESTN</sequence>
<dbReference type="Proteomes" id="UP000464314">
    <property type="component" value="Chromosome"/>
</dbReference>
<dbReference type="KEGG" id="anr:Ana3638_19555"/>
<dbReference type="PROSITE" id="PS50887">
    <property type="entry name" value="GGDEF"/>
    <property type="match status" value="1"/>
</dbReference>
<protein>
    <recommendedName>
        <fullName evidence="1">Stage 0 sporulation protein A homolog</fullName>
    </recommendedName>
</protein>
<dbReference type="Pfam" id="PF00990">
    <property type="entry name" value="GGDEF"/>
    <property type="match status" value="1"/>
</dbReference>
<evidence type="ECO:0000259" key="4">
    <source>
        <dbReference type="PROSITE" id="PS50110"/>
    </source>
</evidence>
<dbReference type="Gene3D" id="3.30.70.270">
    <property type="match status" value="1"/>
</dbReference>
<dbReference type="NCBIfam" id="TIGR00254">
    <property type="entry name" value="GGDEF"/>
    <property type="match status" value="1"/>
</dbReference>
<dbReference type="InterPro" id="IPR050469">
    <property type="entry name" value="Diguanylate_Cyclase"/>
</dbReference>
<dbReference type="SUPFAM" id="SSF55073">
    <property type="entry name" value="Nucleotide cyclase"/>
    <property type="match status" value="1"/>
</dbReference>
<dbReference type="PANTHER" id="PTHR45138">
    <property type="entry name" value="REGULATORY COMPONENTS OF SENSORY TRANSDUCTION SYSTEM"/>
    <property type="match status" value="1"/>
</dbReference>
<reference evidence="6 7" key="1">
    <citation type="submission" date="2020-01" db="EMBL/GenBank/DDBJ databases">
        <title>Genome analysis of Anaerocolumna sp. CBA3638.</title>
        <authorList>
            <person name="Kim J."/>
            <person name="Roh S.W."/>
        </authorList>
    </citation>
    <scope>NUCLEOTIDE SEQUENCE [LARGE SCALE GENOMIC DNA]</scope>
    <source>
        <strain evidence="6 7">CBA3638</strain>
    </source>
</reference>
<dbReference type="EMBL" id="CP048000">
    <property type="protein sequence ID" value="QHQ62700.1"/>
    <property type="molecule type" value="Genomic_DNA"/>
</dbReference>
<dbReference type="InterPro" id="IPR000160">
    <property type="entry name" value="GGDEF_dom"/>
</dbReference>
<dbReference type="AlphaFoldDB" id="A0A6P1TNA3"/>
<dbReference type="SUPFAM" id="SSF52172">
    <property type="entry name" value="CheY-like"/>
    <property type="match status" value="1"/>
</dbReference>
<evidence type="ECO:0000313" key="7">
    <source>
        <dbReference type="Proteomes" id="UP000464314"/>
    </source>
</evidence>
<name>A0A6P1TNA3_9FIRM</name>
<dbReference type="GO" id="GO:1902201">
    <property type="term" value="P:negative regulation of bacterial-type flagellum-dependent cell motility"/>
    <property type="evidence" value="ECO:0007669"/>
    <property type="project" value="TreeGrafter"/>
</dbReference>
<dbReference type="RefSeq" id="WP_161839521.1">
    <property type="nucleotide sequence ID" value="NZ_CP048000.1"/>
</dbReference>
<dbReference type="SMART" id="SM00448">
    <property type="entry name" value="REC"/>
    <property type="match status" value="1"/>
</dbReference>
<proteinExistence type="predicted"/>
<gene>
    <name evidence="6" type="ORF">Ana3638_19555</name>
</gene>
<dbReference type="InterPro" id="IPR043128">
    <property type="entry name" value="Rev_trsase/Diguanyl_cyclase"/>
</dbReference>
<evidence type="ECO:0000256" key="1">
    <source>
        <dbReference type="ARBA" id="ARBA00018672"/>
    </source>
</evidence>
<comment type="function">
    <text evidence="2">May play the central regulatory role in sporulation. It may be an element of the effector pathway responsible for the activation of sporulation genes in response to nutritional stress. Spo0A may act in concert with spo0H (a sigma factor) to control the expression of some genes that are critical to the sporulation process.</text>
</comment>
<evidence type="ECO:0000313" key="6">
    <source>
        <dbReference type="EMBL" id="QHQ62700.1"/>
    </source>
</evidence>
<feature type="modified residue" description="4-aspartylphosphate" evidence="3">
    <location>
        <position position="54"/>
    </location>
</feature>
<dbReference type="InterPro" id="IPR029787">
    <property type="entry name" value="Nucleotide_cyclase"/>
</dbReference>
<dbReference type="Pfam" id="PF00072">
    <property type="entry name" value="Response_reg"/>
    <property type="match status" value="1"/>
</dbReference>
<dbReference type="GO" id="GO:0000160">
    <property type="term" value="P:phosphorelay signal transduction system"/>
    <property type="evidence" value="ECO:0007669"/>
    <property type="project" value="InterPro"/>
</dbReference>
<evidence type="ECO:0000256" key="3">
    <source>
        <dbReference type="PROSITE-ProRule" id="PRU00169"/>
    </source>
</evidence>
<dbReference type="PANTHER" id="PTHR45138:SF9">
    <property type="entry name" value="DIGUANYLATE CYCLASE DGCM-RELATED"/>
    <property type="match status" value="1"/>
</dbReference>
<feature type="domain" description="Response regulatory" evidence="4">
    <location>
        <begin position="5"/>
        <end position="121"/>
    </location>
</feature>
<evidence type="ECO:0000259" key="5">
    <source>
        <dbReference type="PROSITE" id="PS50887"/>
    </source>
</evidence>
<dbReference type="GO" id="GO:0005886">
    <property type="term" value="C:plasma membrane"/>
    <property type="evidence" value="ECO:0007669"/>
    <property type="project" value="TreeGrafter"/>
</dbReference>
<dbReference type="PROSITE" id="PS50110">
    <property type="entry name" value="RESPONSE_REGULATORY"/>
    <property type="match status" value="1"/>
</dbReference>
<dbReference type="InterPro" id="IPR011006">
    <property type="entry name" value="CheY-like_superfamily"/>
</dbReference>
<evidence type="ECO:0000256" key="2">
    <source>
        <dbReference type="ARBA" id="ARBA00024867"/>
    </source>
</evidence>
<dbReference type="CDD" id="cd01949">
    <property type="entry name" value="GGDEF"/>
    <property type="match status" value="1"/>
</dbReference>
<dbReference type="Gene3D" id="3.40.50.2300">
    <property type="match status" value="1"/>
</dbReference>
<keyword evidence="7" id="KW-1185">Reference proteome</keyword>
<organism evidence="6 7">
    <name type="scientific">Anaerocolumna sedimenticola</name>
    <dbReference type="NCBI Taxonomy" id="2696063"/>
    <lineage>
        <taxon>Bacteria</taxon>
        <taxon>Bacillati</taxon>
        <taxon>Bacillota</taxon>
        <taxon>Clostridia</taxon>
        <taxon>Lachnospirales</taxon>
        <taxon>Lachnospiraceae</taxon>
        <taxon>Anaerocolumna</taxon>
    </lineage>
</organism>
<dbReference type="GO" id="GO:0052621">
    <property type="term" value="F:diguanylate cyclase activity"/>
    <property type="evidence" value="ECO:0007669"/>
    <property type="project" value="TreeGrafter"/>
</dbReference>
<feature type="domain" description="GGDEF" evidence="5">
    <location>
        <begin position="168"/>
        <end position="300"/>
    </location>
</feature>
<dbReference type="GO" id="GO:0043709">
    <property type="term" value="P:cell adhesion involved in single-species biofilm formation"/>
    <property type="evidence" value="ECO:0007669"/>
    <property type="project" value="TreeGrafter"/>
</dbReference>
<accession>A0A6P1TNA3</accession>
<dbReference type="SMART" id="SM00267">
    <property type="entry name" value="GGDEF"/>
    <property type="match status" value="1"/>
</dbReference>